<reference evidence="2" key="1">
    <citation type="submission" date="2016-08" db="EMBL/GenBank/DDBJ databases">
        <authorList>
            <person name="Varghese N."/>
            <person name="Submissions Spin"/>
        </authorList>
    </citation>
    <scope>NUCLEOTIDE SEQUENCE [LARGE SCALE GENOMIC DNA]</scope>
    <source>
        <strain evidence="2">HAMBI 2975</strain>
    </source>
</reference>
<dbReference type="OrthoDB" id="8400863at2"/>
<keyword evidence="2" id="KW-1185">Reference proteome</keyword>
<dbReference type="EMBL" id="FMAG01000003">
    <property type="protein sequence ID" value="SCB27394.1"/>
    <property type="molecule type" value="Genomic_DNA"/>
</dbReference>
<evidence type="ECO:0000313" key="1">
    <source>
        <dbReference type="EMBL" id="SCB27394.1"/>
    </source>
</evidence>
<gene>
    <name evidence="1" type="ORF">GA0061103_3815</name>
</gene>
<dbReference type="RefSeq" id="WP_092712030.1">
    <property type="nucleotide sequence ID" value="NZ_FMAG01000003.1"/>
</dbReference>
<dbReference type="STRING" id="410764.GA0061103_3815"/>
<organism evidence="1 2">
    <name type="scientific">Rhizobium multihospitium</name>
    <dbReference type="NCBI Taxonomy" id="410764"/>
    <lineage>
        <taxon>Bacteria</taxon>
        <taxon>Pseudomonadati</taxon>
        <taxon>Pseudomonadota</taxon>
        <taxon>Alphaproteobacteria</taxon>
        <taxon>Hyphomicrobiales</taxon>
        <taxon>Rhizobiaceae</taxon>
        <taxon>Rhizobium/Agrobacterium group</taxon>
        <taxon>Rhizobium</taxon>
    </lineage>
</organism>
<proteinExistence type="predicted"/>
<evidence type="ECO:0000313" key="2">
    <source>
        <dbReference type="Proteomes" id="UP000199101"/>
    </source>
</evidence>
<protein>
    <submittedName>
        <fullName evidence="1">Uncharacterized protein</fullName>
    </submittedName>
</protein>
<sequence length="478" mass="52929">MRNRPTVLILLISAVGFLFFWINSQWSSPVGAPSAPPPANLPKLRTFINPQGHSAGVSTPLLDSFSYPGDTAVCDRIVVLKKVYDTDDLLDVGDCGNLSNLATFDRSARLADLAEKIPSLSRANSELSADEQDQDVALALSLLREALDILPPDRPAMAMTVLEHTWVASFASQNFPRHDPPFLFASALNVETGKAQIELCPISGRSDCDSFIPSGMIDALTEVGRWRSQYVDLVEAADLLEKRYSTLPKPAKQQELRYAQDFAGTLGYAAEIASGDQSIVLLRRAIGPLSRWLDTYGQTTDDYTLSNAVTDLGAQYGRLADRTRNKDDANKAVEYDSWAYRIRQKYTRSAQWTALCNLGDSTLLKAEIDRDEQGFKQALRHHREALAIANETGEQQDVNYAKMKLARTLLHYEQAEGVSLTREERIAMAKETIATANEIIPFMQTAGTKVYLNIIRNVLAGAQQDLAVLQQDAEKKEK</sequence>
<dbReference type="AlphaFoldDB" id="A0A1C3VIQ2"/>
<accession>A0A1C3VIQ2</accession>
<dbReference type="Proteomes" id="UP000199101">
    <property type="component" value="Unassembled WGS sequence"/>
</dbReference>
<dbReference type="Gene3D" id="1.25.40.10">
    <property type="entry name" value="Tetratricopeptide repeat domain"/>
    <property type="match status" value="1"/>
</dbReference>
<name>A0A1C3VIQ2_9HYPH</name>
<dbReference type="InterPro" id="IPR011990">
    <property type="entry name" value="TPR-like_helical_dom_sf"/>
</dbReference>